<dbReference type="PANTHER" id="PTHR37557:SF4">
    <property type="entry name" value="CCHC-TYPE DOMAIN-CONTAINING PROTEIN"/>
    <property type="match status" value="1"/>
</dbReference>
<comment type="caution">
    <text evidence="1">The sequence shown here is derived from an EMBL/GenBank/DDBJ whole genome shotgun (WGS) entry which is preliminary data.</text>
</comment>
<proteinExistence type="predicted"/>
<dbReference type="EMBL" id="CALNXK010000011">
    <property type="protein sequence ID" value="CAH3043850.1"/>
    <property type="molecule type" value="Genomic_DNA"/>
</dbReference>
<name>A0ABN8NAE6_9CNID</name>
<protein>
    <recommendedName>
        <fullName evidence="3">Reverse transcriptase</fullName>
    </recommendedName>
</protein>
<evidence type="ECO:0008006" key="3">
    <source>
        <dbReference type="Google" id="ProtNLM"/>
    </source>
</evidence>
<evidence type="ECO:0000313" key="2">
    <source>
        <dbReference type="Proteomes" id="UP001159405"/>
    </source>
</evidence>
<accession>A0ABN8NAE6</accession>
<sequence length="294" mass="32067">MLCGLELSPGLQGKSASICLSIDGRAKKWIVYPHPYLQVQGELIPTLTINQVYKYLGVNISPQSTKATVSDTLKQGLSNISKAPLKPQQRLYTADCHLVPKLLHQLSLTPSSAKYLKWLDLTMRSAVRSWLKLPKDTSTTFFHAKAVDGGLNLPLLEHEIPLLNQARAARMADSTNPVVRAMLETPQTTLNASVVGTRQGLRGVLAQQLNRSCNGRGLATAPHVPAQHLWATSGDMTLNGHAYIGAIKIRGNLVSTALRSARGRPNHDIRCDCCGRPESLGHILRVCPQTRASH</sequence>
<evidence type="ECO:0000313" key="1">
    <source>
        <dbReference type="EMBL" id="CAH3043850.1"/>
    </source>
</evidence>
<reference evidence="1 2" key="1">
    <citation type="submission" date="2022-05" db="EMBL/GenBank/DDBJ databases">
        <authorList>
            <consortium name="Genoscope - CEA"/>
            <person name="William W."/>
        </authorList>
    </citation>
    <scope>NUCLEOTIDE SEQUENCE [LARGE SCALE GENOMIC DNA]</scope>
</reference>
<organism evidence="1 2">
    <name type="scientific">Porites lobata</name>
    <dbReference type="NCBI Taxonomy" id="104759"/>
    <lineage>
        <taxon>Eukaryota</taxon>
        <taxon>Metazoa</taxon>
        <taxon>Cnidaria</taxon>
        <taxon>Anthozoa</taxon>
        <taxon>Hexacorallia</taxon>
        <taxon>Scleractinia</taxon>
        <taxon>Fungiina</taxon>
        <taxon>Poritidae</taxon>
        <taxon>Porites</taxon>
    </lineage>
</organism>
<feature type="non-terminal residue" evidence="1">
    <location>
        <position position="294"/>
    </location>
</feature>
<dbReference type="PANTHER" id="PTHR37557">
    <property type="entry name" value="115 KDA PROTEIN IN TYPE-1 RETROTRANSPOSABLE ELEMENT R1DM-LIKE PROTEIN-RELATED-RELATED"/>
    <property type="match status" value="1"/>
</dbReference>
<dbReference type="Proteomes" id="UP001159405">
    <property type="component" value="Unassembled WGS sequence"/>
</dbReference>
<keyword evidence="2" id="KW-1185">Reference proteome</keyword>
<gene>
    <name evidence="1" type="ORF">PLOB_00002687</name>
</gene>